<reference evidence="10 11" key="1">
    <citation type="submission" date="2009-10" db="EMBL/GenBank/DDBJ databases">
        <title>Complete sequence of Halothiobacillus neapolitanus c2.</title>
        <authorList>
            <consortium name="US DOE Joint Genome Institute"/>
            <person name="Lucas S."/>
            <person name="Copeland A."/>
            <person name="Lapidus A."/>
            <person name="Glavina del Rio T."/>
            <person name="Tice H."/>
            <person name="Bruce D."/>
            <person name="Goodwin L."/>
            <person name="Pitluck S."/>
            <person name="Davenport K."/>
            <person name="Brettin T."/>
            <person name="Detter J.C."/>
            <person name="Han C."/>
            <person name="Tapia R."/>
            <person name="Larimer F."/>
            <person name="Land M."/>
            <person name="Hauser L."/>
            <person name="Kyrpides N."/>
            <person name="Mikhailova N."/>
            <person name="Kerfeld C."/>
            <person name="Cannon G."/>
            <person name="Heinhort S."/>
        </authorList>
    </citation>
    <scope>NUCLEOTIDE SEQUENCE [LARGE SCALE GENOMIC DNA]</scope>
    <source>
        <strain evidence="11">ATCC 23641 / c2</strain>
    </source>
</reference>
<evidence type="ECO:0000256" key="3">
    <source>
        <dbReference type="ARBA" id="ARBA00007725"/>
    </source>
</evidence>
<accession>D0L043</accession>
<dbReference type="AlphaFoldDB" id="D0L043"/>
<dbReference type="PANTHER" id="PTHR33529:SF2">
    <property type="entry name" value="LIPOPOLYSACCHARIDE EXPORT SYSTEM PERMEASE PROTEIN LPTG"/>
    <property type="match status" value="1"/>
</dbReference>
<dbReference type="PANTHER" id="PTHR33529">
    <property type="entry name" value="SLR0882 PROTEIN-RELATED"/>
    <property type="match status" value="1"/>
</dbReference>
<keyword evidence="11" id="KW-1185">Reference proteome</keyword>
<name>D0L043_HALNC</name>
<dbReference type="InterPro" id="IPR005495">
    <property type="entry name" value="LptG/LptF_permease"/>
</dbReference>
<dbReference type="KEGG" id="hna:Hneap_1230"/>
<keyword evidence="7 9" id="KW-0472">Membrane</keyword>
<dbReference type="GO" id="GO:0043190">
    <property type="term" value="C:ATP-binding cassette (ABC) transporter complex"/>
    <property type="evidence" value="ECO:0007669"/>
    <property type="project" value="InterPro"/>
</dbReference>
<evidence type="ECO:0000256" key="2">
    <source>
        <dbReference type="ARBA" id="ARBA00004651"/>
    </source>
</evidence>
<organism evidence="10 11">
    <name type="scientific">Halothiobacillus neapolitanus (strain ATCC 23641 / DSM 15147 / CIP 104769 / NCIMB 8539 / c2)</name>
    <name type="common">Thiobacillus neapolitanus</name>
    <dbReference type="NCBI Taxonomy" id="555778"/>
    <lineage>
        <taxon>Bacteria</taxon>
        <taxon>Pseudomonadati</taxon>
        <taxon>Pseudomonadota</taxon>
        <taxon>Gammaproteobacteria</taxon>
        <taxon>Chromatiales</taxon>
        <taxon>Halothiobacillaceae</taxon>
        <taxon>Halothiobacillus</taxon>
    </lineage>
</organism>
<dbReference type="eggNOG" id="COG0795">
    <property type="taxonomic scope" value="Bacteria"/>
</dbReference>
<protein>
    <submittedName>
        <fullName evidence="10">Permease YjgP/YjgQ family protein</fullName>
    </submittedName>
</protein>
<feature type="transmembrane region" description="Helical" evidence="9">
    <location>
        <begin position="63"/>
        <end position="81"/>
    </location>
</feature>
<dbReference type="GO" id="GO:0055085">
    <property type="term" value="P:transmembrane transport"/>
    <property type="evidence" value="ECO:0007669"/>
    <property type="project" value="InterPro"/>
</dbReference>
<dbReference type="NCBIfam" id="TIGR04408">
    <property type="entry name" value="LptG_lptG"/>
    <property type="match status" value="1"/>
</dbReference>
<feature type="transmembrane region" description="Helical" evidence="9">
    <location>
        <begin position="102"/>
        <end position="123"/>
    </location>
</feature>
<evidence type="ECO:0000256" key="1">
    <source>
        <dbReference type="ARBA" id="ARBA00002265"/>
    </source>
</evidence>
<dbReference type="STRING" id="555778.Hneap_1230"/>
<evidence type="ECO:0000256" key="6">
    <source>
        <dbReference type="ARBA" id="ARBA00022989"/>
    </source>
</evidence>
<dbReference type="OrthoDB" id="9776227at2"/>
<evidence type="ECO:0000256" key="7">
    <source>
        <dbReference type="ARBA" id="ARBA00023136"/>
    </source>
</evidence>
<comment type="similarity">
    <text evidence="3">Belongs to the LptF/LptG family.</text>
</comment>
<comment type="function">
    <text evidence="1">Part of the ABC transporter complex LptBFG involved in the translocation of lipopolysaccharide (LPS) from the inner membrane to the outer membrane.</text>
</comment>
<gene>
    <name evidence="10" type="ordered locus">Hneap_1230</name>
</gene>
<feature type="transmembrane region" description="Helical" evidence="9">
    <location>
        <begin position="337"/>
        <end position="358"/>
    </location>
</feature>
<evidence type="ECO:0000256" key="4">
    <source>
        <dbReference type="ARBA" id="ARBA00022475"/>
    </source>
</evidence>
<keyword evidence="6 9" id="KW-1133">Transmembrane helix</keyword>
<dbReference type="EMBL" id="CP001801">
    <property type="protein sequence ID" value="ACX96066.1"/>
    <property type="molecule type" value="Genomic_DNA"/>
</dbReference>
<feature type="transmembrane region" description="Helical" evidence="9">
    <location>
        <begin position="307"/>
        <end position="331"/>
    </location>
</feature>
<dbReference type="RefSeq" id="WP_012824100.1">
    <property type="nucleotide sequence ID" value="NC_013422.1"/>
</dbReference>
<feature type="transmembrane region" description="Helical" evidence="9">
    <location>
        <begin position="273"/>
        <end position="295"/>
    </location>
</feature>
<proteinExistence type="inferred from homology"/>
<dbReference type="Proteomes" id="UP000009102">
    <property type="component" value="Chromosome"/>
</dbReference>
<evidence type="ECO:0000256" key="9">
    <source>
        <dbReference type="SAM" id="Phobius"/>
    </source>
</evidence>
<evidence type="ECO:0000256" key="5">
    <source>
        <dbReference type="ARBA" id="ARBA00022692"/>
    </source>
</evidence>
<evidence type="ECO:0000256" key="8">
    <source>
        <dbReference type="ARBA" id="ARBA00026081"/>
    </source>
</evidence>
<dbReference type="HOGENOM" id="CLU_028799_1_1_6"/>
<evidence type="ECO:0000313" key="11">
    <source>
        <dbReference type="Proteomes" id="UP000009102"/>
    </source>
</evidence>
<sequence length="376" mass="40715">MGTLDRYLIRAIVVGGLASTAAFALLIVVFGAIDELPKVNASYSAIDALSFVLMTTPGYLYDFYPAAVLVGGLLSLGNLAAHSELTVMRCSGMSMFRLARPVLVGATILALIGMLMGETIGAWGQEKANEMRAEAQGSGVSMNLKSGLWLRDGQRFINVGQAIVGGRLNRVRVFTVNAQSQPVQLLSASYAISEGGDLWRLYDVKESTLDTKVPGNSVKVRFVPVQEHVRLFSQKILNIAVLNPRHMNILQLHSYVDYLRKNQLDASAYSSALWARVFAPVSVLVMLFVALPFVFAPQRSGGAGRWLFIAIVLGVVYLTLVQIVSAFAPVYGVGHPFIPFMSAAVPPALFAMLGVYAFRRLYPARRVALPTSSPTA</sequence>
<comment type="subunit">
    <text evidence="8">Component of the lipopolysaccharide transport and assembly complex. The LptBFG transporter is composed of two ATP-binding proteins (LptB) and two transmembrane proteins (LptF and LptG).</text>
</comment>
<dbReference type="InterPro" id="IPR030923">
    <property type="entry name" value="LptG"/>
</dbReference>
<feature type="transmembrane region" description="Helical" evidence="9">
    <location>
        <begin position="7"/>
        <end position="33"/>
    </location>
</feature>
<dbReference type="GO" id="GO:0015920">
    <property type="term" value="P:lipopolysaccharide transport"/>
    <property type="evidence" value="ECO:0007669"/>
    <property type="project" value="TreeGrafter"/>
</dbReference>
<keyword evidence="4" id="KW-1003">Cell membrane</keyword>
<dbReference type="Pfam" id="PF03739">
    <property type="entry name" value="LptF_LptG"/>
    <property type="match status" value="1"/>
</dbReference>
<evidence type="ECO:0000313" key="10">
    <source>
        <dbReference type="EMBL" id="ACX96066.1"/>
    </source>
</evidence>
<keyword evidence="5 9" id="KW-0812">Transmembrane</keyword>
<comment type="subcellular location">
    <subcellularLocation>
        <location evidence="2">Cell membrane</location>
        <topology evidence="2">Multi-pass membrane protein</topology>
    </subcellularLocation>
</comment>